<dbReference type="Proteomes" id="UP000499080">
    <property type="component" value="Unassembled WGS sequence"/>
</dbReference>
<keyword evidence="2" id="KW-1185">Reference proteome</keyword>
<reference evidence="1 2" key="1">
    <citation type="journal article" date="2019" name="Sci. Rep.">
        <title>Orb-weaving spider Araneus ventricosus genome elucidates the spidroin gene catalogue.</title>
        <authorList>
            <person name="Kono N."/>
            <person name="Nakamura H."/>
            <person name="Ohtoshi R."/>
            <person name="Moran D.A.P."/>
            <person name="Shinohara A."/>
            <person name="Yoshida Y."/>
            <person name="Fujiwara M."/>
            <person name="Mori M."/>
            <person name="Tomita M."/>
            <person name="Arakawa K."/>
        </authorList>
    </citation>
    <scope>NUCLEOTIDE SEQUENCE [LARGE SCALE GENOMIC DNA]</scope>
</reference>
<proteinExistence type="predicted"/>
<gene>
    <name evidence="1" type="ORF">AVEN_83843_1</name>
</gene>
<protein>
    <submittedName>
        <fullName evidence="1">Uncharacterized protein</fullName>
    </submittedName>
</protein>
<accession>A0A4Y2C7A1</accession>
<dbReference type="AlphaFoldDB" id="A0A4Y2C7A1"/>
<evidence type="ECO:0000313" key="2">
    <source>
        <dbReference type="Proteomes" id="UP000499080"/>
    </source>
</evidence>
<name>A0A4Y2C7A1_ARAVE</name>
<comment type="caution">
    <text evidence="1">The sequence shown here is derived from an EMBL/GenBank/DDBJ whole genome shotgun (WGS) entry which is preliminary data.</text>
</comment>
<evidence type="ECO:0000313" key="1">
    <source>
        <dbReference type="EMBL" id="GBM00050.1"/>
    </source>
</evidence>
<organism evidence="1 2">
    <name type="scientific">Araneus ventricosus</name>
    <name type="common">Orbweaver spider</name>
    <name type="synonym">Epeira ventricosa</name>
    <dbReference type="NCBI Taxonomy" id="182803"/>
    <lineage>
        <taxon>Eukaryota</taxon>
        <taxon>Metazoa</taxon>
        <taxon>Ecdysozoa</taxon>
        <taxon>Arthropoda</taxon>
        <taxon>Chelicerata</taxon>
        <taxon>Arachnida</taxon>
        <taxon>Araneae</taxon>
        <taxon>Araneomorphae</taxon>
        <taxon>Entelegynae</taxon>
        <taxon>Araneoidea</taxon>
        <taxon>Araneidae</taxon>
        <taxon>Araneus</taxon>
    </lineage>
</organism>
<dbReference type="EMBL" id="BGPR01085576">
    <property type="protein sequence ID" value="GBM00050.1"/>
    <property type="molecule type" value="Genomic_DNA"/>
</dbReference>
<sequence>MSPNTLGYLKTFTCFSVGPRGTSYIGSCVLEHDLPSPNSQAYWGAGGRIISGEWASNIGASSIDYTIDGIIHISCILEDALQNLMDDVSAAVRRHMWCASPMCGAVYRYCWIGRGGSVIT</sequence>